<comment type="caution">
    <text evidence="2">The sequence shown here is derived from an EMBL/GenBank/DDBJ whole genome shotgun (WGS) entry which is preliminary data.</text>
</comment>
<feature type="domain" description="BTB" evidence="1">
    <location>
        <begin position="30"/>
        <end position="94"/>
    </location>
</feature>
<dbReference type="SMART" id="SM00225">
    <property type="entry name" value="BTB"/>
    <property type="match status" value="1"/>
</dbReference>
<accession>A0ABQ8KXQ6</accession>
<evidence type="ECO:0000313" key="3">
    <source>
        <dbReference type="Proteomes" id="UP000814176"/>
    </source>
</evidence>
<protein>
    <recommendedName>
        <fullName evidence="1">BTB domain-containing protein</fullName>
    </recommendedName>
</protein>
<proteinExistence type="predicted"/>
<dbReference type="InterPro" id="IPR011333">
    <property type="entry name" value="SKP1/BTB/POZ_sf"/>
</dbReference>
<sequence length="346" mass="37668">MPDAGSSPTDRAGGEMPSFIQDEEFWYSDGTVILLARNELAFRVHRGVLADHSTVFHDLFVVPQPPEEACHAGCPIVTLSDAPDELRYLLRALYHPRRYYMPDQCVSFAMVAALLRLGHKYAIDDLVSSALSRLKTCFSTSFDMYCTAITAGGSEAMSFSSEDAMATVNLARLIGEDANTILPSALYTCCQLPAEVLAHGVSSGSRDVQKLSDADLERCIDARARLAALALSSTIRRLQPTSDFPDDPVAQKEGGASCTQAFCPSYLAAAVSRVLLGTLGLPRLSGALDSIDWFVANAVRGGLLCRVCTESVKDQDRRERLRIWRMLPAVLGLQLETWGEADGQKL</sequence>
<name>A0ABQ8KXQ6_9APHY</name>
<dbReference type="CDD" id="cd18186">
    <property type="entry name" value="BTB_POZ_ZBTB_KLHL-like"/>
    <property type="match status" value="1"/>
</dbReference>
<dbReference type="RefSeq" id="XP_047784659.1">
    <property type="nucleotide sequence ID" value="XM_047921310.1"/>
</dbReference>
<dbReference type="InterPro" id="IPR000210">
    <property type="entry name" value="BTB/POZ_dom"/>
</dbReference>
<organism evidence="2 3">
    <name type="scientific">Rhodofomes roseus</name>
    <dbReference type="NCBI Taxonomy" id="34475"/>
    <lineage>
        <taxon>Eukaryota</taxon>
        <taxon>Fungi</taxon>
        <taxon>Dikarya</taxon>
        <taxon>Basidiomycota</taxon>
        <taxon>Agaricomycotina</taxon>
        <taxon>Agaricomycetes</taxon>
        <taxon>Polyporales</taxon>
        <taxon>Rhodofomes</taxon>
    </lineage>
</organism>
<gene>
    <name evidence="2" type="ORF">C8Q71DRAFT_719532</name>
</gene>
<dbReference type="Proteomes" id="UP000814176">
    <property type="component" value="Unassembled WGS sequence"/>
</dbReference>
<dbReference type="PROSITE" id="PS50097">
    <property type="entry name" value="BTB"/>
    <property type="match status" value="1"/>
</dbReference>
<dbReference type="SUPFAM" id="SSF54695">
    <property type="entry name" value="POZ domain"/>
    <property type="match status" value="1"/>
</dbReference>
<reference evidence="2 3" key="1">
    <citation type="journal article" date="2021" name="Environ. Microbiol.">
        <title>Gene family expansions and transcriptome signatures uncover fungal adaptations to wood decay.</title>
        <authorList>
            <person name="Hage H."/>
            <person name="Miyauchi S."/>
            <person name="Viragh M."/>
            <person name="Drula E."/>
            <person name="Min B."/>
            <person name="Chaduli D."/>
            <person name="Navarro D."/>
            <person name="Favel A."/>
            <person name="Norest M."/>
            <person name="Lesage-Meessen L."/>
            <person name="Balint B."/>
            <person name="Merenyi Z."/>
            <person name="de Eugenio L."/>
            <person name="Morin E."/>
            <person name="Martinez A.T."/>
            <person name="Baldrian P."/>
            <person name="Stursova M."/>
            <person name="Martinez M.J."/>
            <person name="Novotny C."/>
            <person name="Magnuson J.K."/>
            <person name="Spatafora J.W."/>
            <person name="Maurice S."/>
            <person name="Pangilinan J."/>
            <person name="Andreopoulos W."/>
            <person name="LaButti K."/>
            <person name="Hundley H."/>
            <person name="Na H."/>
            <person name="Kuo A."/>
            <person name="Barry K."/>
            <person name="Lipzen A."/>
            <person name="Henrissat B."/>
            <person name="Riley R."/>
            <person name="Ahrendt S."/>
            <person name="Nagy L.G."/>
            <person name="Grigoriev I.V."/>
            <person name="Martin F."/>
            <person name="Rosso M.N."/>
        </authorList>
    </citation>
    <scope>NUCLEOTIDE SEQUENCE [LARGE SCALE GENOMIC DNA]</scope>
    <source>
        <strain evidence="2 3">CIRM-BRFM 1785</strain>
    </source>
</reference>
<dbReference type="GeneID" id="72002042"/>
<evidence type="ECO:0000313" key="2">
    <source>
        <dbReference type="EMBL" id="KAH9843849.1"/>
    </source>
</evidence>
<dbReference type="Pfam" id="PF00651">
    <property type="entry name" value="BTB"/>
    <property type="match status" value="1"/>
</dbReference>
<dbReference type="Gene3D" id="3.30.710.10">
    <property type="entry name" value="Potassium Channel Kv1.1, Chain A"/>
    <property type="match status" value="1"/>
</dbReference>
<evidence type="ECO:0000259" key="1">
    <source>
        <dbReference type="PROSITE" id="PS50097"/>
    </source>
</evidence>
<keyword evidence="3" id="KW-1185">Reference proteome</keyword>
<dbReference type="EMBL" id="JADCUA010000001">
    <property type="protein sequence ID" value="KAH9843849.1"/>
    <property type="molecule type" value="Genomic_DNA"/>
</dbReference>